<organism evidence="2 3">
    <name type="scientific">Nocardia callitridis</name>
    <dbReference type="NCBI Taxonomy" id="648753"/>
    <lineage>
        <taxon>Bacteria</taxon>
        <taxon>Bacillati</taxon>
        <taxon>Actinomycetota</taxon>
        <taxon>Actinomycetes</taxon>
        <taxon>Mycobacteriales</taxon>
        <taxon>Nocardiaceae</taxon>
        <taxon>Nocardia</taxon>
    </lineage>
</organism>
<evidence type="ECO:0000313" key="3">
    <source>
        <dbReference type="Proteomes" id="UP001500603"/>
    </source>
</evidence>
<dbReference type="Proteomes" id="UP001500603">
    <property type="component" value="Unassembled WGS sequence"/>
</dbReference>
<name>A0ABP9KVP5_9NOCA</name>
<keyword evidence="3" id="KW-1185">Reference proteome</keyword>
<gene>
    <name evidence="2" type="ORF">GCM10023318_49530</name>
</gene>
<accession>A0ABP9KVP5</accession>
<proteinExistence type="predicted"/>
<reference evidence="3" key="1">
    <citation type="journal article" date="2019" name="Int. J. Syst. Evol. Microbiol.">
        <title>The Global Catalogue of Microorganisms (GCM) 10K type strain sequencing project: providing services to taxonomists for standard genome sequencing and annotation.</title>
        <authorList>
            <consortium name="The Broad Institute Genomics Platform"/>
            <consortium name="The Broad Institute Genome Sequencing Center for Infectious Disease"/>
            <person name="Wu L."/>
            <person name="Ma J."/>
        </authorList>
    </citation>
    <scope>NUCLEOTIDE SEQUENCE [LARGE SCALE GENOMIC DNA]</scope>
    <source>
        <strain evidence="3">JCM 18298</strain>
    </source>
</reference>
<sequence>MTVPAGDNLSPANASFEESPISDISELSVQASIMTEEEGTMSGELDVTVDDSGKGMVRYRGTESWNTIGNIDAEPPRTWEKLTDLVAAIEANVGERDAAGNTLPFEA</sequence>
<evidence type="ECO:0000256" key="1">
    <source>
        <dbReference type="SAM" id="MobiDB-lite"/>
    </source>
</evidence>
<protein>
    <submittedName>
        <fullName evidence="2">Uncharacterized protein</fullName>
    </submittedName>
</protein>
<dbReference type="RefSeq" id="WP_345498281.1">
    <property type="nucleotide sequence ID" value="NZ_BAABJM010000006.1"/>
</dbReference>
<evidence type="ECO:0000313" key="2">
    <source>
        <dbReference type="EMBL" id="GAA5064050.1"/>
    </source>
</evidence>
<comment type="caution">
    <text evidence="2">The sequence shown here is derived from an EMBL/GenBank/DDBJ whole genome shotgun (WGS) entry which is preliminary data.</text>
</comment>
<feature type="region of interest" description="Disordered" evidence="1">
    <location>
        <begin position="1"/>
        <end position="21"/>
    </location>
</feature>
<dbReference type="EMBL" id="BAABJM010000006">
    <property type="protein sequence ID" value="GAA5064050.1"/>
    <property type="molecule type" value="Genomic_DNA"/>
</dbReference>